<name>A0A7S2S8U8_9STRA</name>
<proteinExistence type="predicted"/>
<sequence>MMSKTFFIVVFVAQLTTVYTLCSRELQAAHDSYPEDLKMTFDEMDRANDLGEYFGEDNGVDLGEDNITELEMSKSSVMSAVMAGVPEQVVDVGAVRAGWRAGKSYEKVVMDYLDCAQEDGIREERQTCAYMCRCGKHLSCTFETEQVSEAFMMELRHEPAFHGLRIGVCIVNLTRI</sequence>
<gene>
    <name evidence="2" type="ORF">QSP1433_LOCUS11564</name>
</gene>
<protein>
    <submittedName>
        <fullName evidence="2">Uncharacterized protein</fullName>
    </submittedName>
</protein>
<accession>A0A7S2S8U8</accession>
<dbReference type="EMBL" id="HBHK01018235">
    <property type="protein sequence ID" value="CAD9693021.1"/>
    <property type="molecule type" value="Transcribed_RNA"/>
</dbReference>
<feature type="signal peptide" evidence="1">
    <location>
        <begin position="1"/>
        <end position="20"/>
    </location>
</feature>
<feature type="chain" id="PRO_5031393529" evidence="1">
    <location>
        <begin position="21"/>
        <end position="176"/>
    </location>
</feature>
<dbReference type="AlphaFoldDB" id="A0A7S2S8U8"/>
<organism evidence="2">
    <name type="scientific">Mucochytrium quahogii</name>
    <dbReference type="NCBI Taxonomy" id="96639"/>
    <lineage>
        <taxon>Eukaryota</taxon>
        <taxon>Sar</taxon>
        <taxon>Stramenopiles</taxon>
        <taxon>Bigyra</taxon>
        <taxon>Labyrinthulomycetes</taxon>
        <taxon>Thraustochytrida</taxon>
        <taxon>Thraustochytriidae</taxon>
        <taxon>Mucochytrium</taxon>
    </lineage>
</organism>
<keyword evidence="1" id="KW-0732">Signal</keyword>
<evidence type="ECO:0000256" key="1">
    <source>
        <dbReference type="SAM" id="SignalP"/>
    </source>
</evidence>
<evidence type="ECO:0000313" key="2">
    <source>
        <dbReference type="EMBL" id="CAD9693021.1"/>
    </source>
</evidence>
<reference evidence="2" key="1">
    <citation type="submission" date="2021-01" db="EMBL/GenBank/DDBJ databases">
        <authorList>
            <person name="Corre E."/>
            <person name="Pelletier E."/>
            <person name="Niang G."/>
            <person name="Scheremetjew M."/>
            <person name="Finn R."/>
            <person name="Kale V."/>
            <person name="Holt S."/>
            <person name="Cochrane G."/>
            <person name="Meng A."/>
            <person name="Brown T."/>
            <person name="Cohen L."/>
        </authorList>
    </citation>
    <scope>NUCLEOTIDE SEQUENCE</scope>
    <source>
        <strain evidence="2">NY070348D</strain>
    </source>
</reference>